<dbReference type="EMBL" id="JAGIOE010000001">
    <property type="protein sequence ID" value="MBP2375822.1"/>
    <property type="molecule type" value="Genomic_DNA"/>
</dbReference>
<feature type="domain" description="UspA" evidence="2">
    <location>
        <begin position="20"/>
        <end position="158"/>
    </location>
</feature>
<protein>
    <submittedName>
        <fullName evidence="3">Nucleotide-binding universal stress UspA family protein</fullName>
    </submittedName>
</protein>
<keyword evidence="4" id="KW-1185">Reference proteome</keyword>
<organism evidence="3 4">
    <name type="scientific">Paeniglutamicibacter psychrophenolicus</name>
    <dbReference type="NCBI Taxonomy" id="257454"/>
    <lineage>
        <taxon>Bacteria</taxon>
        <taxon>Bacillati</taxon>
        <taxon>Actinomycetota</taxon>
        <taxon>Actinomycetes</taxon>
        <taxon>Micrococcales</taxon>
        <taxon>Micrococcaceae</taxon>
        <taxon>Paeniglutamicibacter</taxon>
    </lineage>
</organism>
<proteinExistence type="inferred from homology"/>
<dbReference type="PRINTS" id="PR01438">
    <property type="entry name" value="UNVRSLSTRESS"/>
</dbReference>
<evidence type="ECO:0000313" key="4">
    <source>
        <dbReference type="Proteomes" id="UP000766570"/>
    </source>
</evidence>
<dbReference type="InterPro" id="IPR006016">
    <property type="entry name" value="UspA"/>
</dbReference>
<dbReference type="RefSeq" id="WP_209910004.1">
    <property type="nucleotide sequence ID" value="NZ_BAAAMI010000016.1"/>
</dbReference>
<dbReference type="Proteomes" id="UP000766570">
    <property type="component" value="Unassembled WGS sequence"/>
</dbReference>
<dbReference type="Gene3D" id="3.40.50.620">
    <property type="entry name" value="HUPs"/>
    <property type="match status" value="1"/>
</dbReference>
<evidence type="ECO:0000313" key="3">
    <source>
        <dbReference type="EMBL" id="MBP2375822.1"/>
    </source>
</evidence>
<reference evidence="3 4" key="1">
    <citation type="submission" date="2021-03" db="EMBL/GenBank/DDBJ databases">
        <title>Sequencing the genomes of 1000 actinobacteria strains.</title>
        <authorList>
            <person name="Klenk H.-P."/>
        </authorList>
    </citation>
    <scope>NUCLEOTIDE SEQUENCE [LARGE SCALE GENOMIC DNA]</scope>
    <source>
        <strain evidence="3 4">DSM 15454</strain>
    </source>
</reference>
<dbReference type="PANTHER" id="PTHR46268">
    <property type="entry name" value="STRESS RESPONSE PROTEIN NHAX"/>
    <property type="match status" value="1"/>
</dbReference>
<evidence type="ECO:0000256" key="1">
    <source>
        <dbReference type="ARBA" id="ARBA00008791"/>
    </source>
</evidence>
<comment type="similarity">
    <text evidence="1">Belongs to the universal stress protein A family.</text>
</comment>
<dbReference type="InterPro" id="IPR006015">
    <property type="entry name" value="Universal_stress_UspA"/>
</dbReference>
<dbReference type="Pfam" id="PF00582">
    <property type="entry name" value="Usp"/>
    <property type="match status" value="1"/>
</dbReference>
<dbReference type="InterPro" id="IPR014729">
    <property type="entry name" value="Rossmann-like_a/b/a_fold"/>
</dbReference>
<comment type="caution">
    <text evidence="3">The sequence shown here is derived from an EMBL/GenBank/DDBJ whole genome shotgun (WGS) entry which is preliminary data.</text>
</comment>
<accession>A0ABS4WHY0</accession>
<sequence>METENPFGATPPIEPAPAGSIVVGHDGSKGAQLALEMAVELAGQLALPVVVARAWSIVTAPKPAQWTSGYVPPFEEFAAAVKEEMERDARPVAEKFPGVGISYSPVHAPPLKSLVAISHDARMLVVGTRGRGGLKGMLLGSVSEQCVRHAACPVLVVRPRD</sequence>
<dbReference type="CDD" id="cd00293">
    <property type="entry name" value="USP-like"/>
    <property type="match status" value="1"/>
</dbReference>
<dbReference type="SUPFAM" id="SSF52402">
    <property type="entry name" value="Adenine nucleotide alpha hydrolases-like"/>
    <property type="match status" value="1"/>
</dbReference>
<name>A0ABS4WHY0_9MICC</name>
<dbReference type="PANTHER" id="PTHR46268:SF6">
    <property type="entry name" value="UNIVERSAL STRESS PROTEIN UP12"/>
    <property type="match status" value="1"/>
</dbReference>
<evidence type="ECO:0000259" key="2">
    <source>
        <dbReference type="Pfam" id="PF00582"/>
    </source>
</evidence>
<gene>
    <name evidence="3" type="ORF">JOF46_003734</name>
</gene>